<evidence type="ECO:0000259" key="2">
    <source>
        <dbReference type="Pfam" id="PF03807"/>
    </source>
</evidence>
<dbReference type="SUPFAM" id="SSF51735">
    <property type="entry name" value="NAD(P)-binding Rossmann-fold domains"/>
    <property type="match status" value="1"/>
</dbReference>
<evidence type="ECO:0000256" key="1">
    <source>
        <dbReference type="ARBA" id="ARBA00005525"/>
    </source>
</evidence>
<reference evidence="3 4" key="1">
    <citation type="submission" date="2020-02" db="EMBL/GenBank/DDBJ databases">
        <authorList>
            <person name="Chen W.-M."/>
        </authorList>
    </citation>
    <scope>NUCLEOTIDE SEQUENCE [LARGE SCALE GENOMIC DNA]</scope>
    <source>
        <strain evidence="3 4">KMS-5</strain>
    </source>
</reference>
<dbReference type="Gene3D" id="3.40.50.720">
    <property type="entry name" value="NAD(P)-binding Rossmann-like Domain"/>
    <property type="match status" value="1"/>
</dbReference>
<name>A0A6M0QS79_9RHOB</name>
<dbReference type="GO" id="GO:0055129">
    <property type="term" value="P:L-proline biosynthetic process"/>
    <property type="evidence" value="ECO:0007669"/>
    <property type="project" value="TreeGrafter"/>
</dbReference>
<protein>
    <submittedName>
        <fullName evidence="3">NAD(P)-binding domain-containing protein</fullName>
    </submittedName>
</protein>
<evidence type="ECO:0000313" key="4">
    <source>
        <dbReference type="Proteomes" id="UP000477782"/>
    </source>
</evidence>
<evidence type="ECO:0000313" key="3">
    <source>
        <dbReference type="EMBL" id="NEY90287.1"/>
    </source>
</evidence>
<dbReference type="AlphaFoldDB" id="A0A6M0QS79"/>
<dbReference type="PANTHER" id="PTHR11645:SF13">
    <property type="entry name" value="PYRROLINE-5-CARBOXYLATE REDUCTASE CATALYTIC N-TERMINAL DOMAIN-CONTAINING PROTEIN"/>
    <property type="match status" value="1"/>
</dbReference>
<gene>
    <name evidence="3" type="ORF">G4Z14_08240</name>
</gene>
<dbReference type="Proteomes" id="UP000477782">
    <property type="component" value="Unassembled WGS sequence"/>
</dbReference>
<comment type="similarity">
    <text evidence="1">Belongs to the pyrroline-5-carboxylate reductase family.</text>
</comment>
<accession>A0A6M0QS79</accession>
<dbReference type="Pfam" id="PF03807">
    <property type="entry name" value="F420_oxidored"/>
    <property type="match status" value="1"/>
</dbReference>
<keyword evidence="4" id="KW-1185">Reference proteome</keyword>
<organism evidence="3 4">
    <name type="scientific">Tabrizicola oligotrophica</name>
    <dbReference type="NCBI Taxonomy" id="2710650"/>
    <lineage>
        <taxon>Bacteria</taxon>
        <taxon>Pseudomonadati</taxon>
        <taxon>Pseudomonadota</taxon>
        <taxon>Alphaproteobacteria</taxon>
        <taxon>Rhodobacterales</taxon>
        <taxon>Paracoccaceae</taxon>
        <taxon>Tabrizicola</taxon>
    </lineage>
</organism>
<dbReference type="GO" id="GO:0004735">
    <property type="term" value="F:pyrroline-5-carboxylate reductase activity"/>
    <property type="evidence" value="ECO:0007669"/>
    <property type="project" value="TreeGrafter"/>
</dbReference>
<dbReference type="PANTHER" id="PTHR11645">
    <property type="entry name" value="PYRROLINE-5-CARBOXYLATE REDUCTASE"/>
    <property type="match status" value="1"/>
</dbReference>
<proteinExistence type="inferred from homology"/>
<feature type="domain" description="Pyrroline-5-carboxylate reductase catalytic N-terminal" evidence="2">
    <location>
        <begin position="3"/>
        <end position="91"/>
    </location>
</feature>
<dbReference type="EMBL" id="JAAIVJ010000003">
    <property type="protein sequence ID" value="NEY90287.1"/>
    <property type="molecule type" value="Genomic_DNA"/>
</dbReference>
<comment type="caution">
    <text evidence="3">The sequence shown here is derived from an EMBL/GenBank/DDBJ whole genome shotgun (WGS) entry which is preliminary data.</text>
</comment>
<sequence length="253" mass="26257">MARVGFIGTGEIASLMVQGLAGQGHEIVVSDRNAEVAARLAATVPGLRVASNREVVAAADIVILCLLARVADEALTGLPFRAGQSVISVMVDVGLAKLQKLCAPATDIAITIPLPPIATGGCPLPVYPASPALEMLFGARNRVFTVRDEVALNAHFGATALCSPFLAQVLTTAAWLTEFTGDADQSQAYVRDVLRGYLPENGEKGHLGAALQSLSTEGGLNATLRAAMNEANADLRAGLDGFRGRLGLEGKKT</sequence>
<dbReference type="InterPro" id="IPR036291">
    <property type="entry name" value="NAD(P)-bd_dom_sf"/>
</dbReference>
<dbReference type="RefSeq" id="WP_164624565.1">
    <property type="nucleotide sequence ID" value="NZ_JAAIVJ010000003.1"/>
</dbReference>
<dbReference type="InterPro" id="IPR028939">
    <property type="entry name" value="P5C_Rdtase_cat_N"/>
</dbReference>